<name>A0A3L8DHY8_OOCBI</name>
<dbReference type="EMBL" id="QOIP01000008">
    <property type="protein sequence ID" value="RLU19812.1"/>
    <property type="molecule type" value="Genomic_DNA"/>
</dbReference>
<feature type="compositionally biased region" description="Basic and acidic residues" evidence="2">
    <location>
        <begin position="1"/>
        <end position="10"/>
    </location>
</feature>
<evidence type="ECO:0000256" key="1">
    <source>
        <dbReference type="SAM" id="Coils"/>
    </source>
</evidence>
<protein>
    <submittedName>
        <fullName evidence="3">Uncharacterized protein</fullName>
    </submittedName>
</protein>
<evidence type="ECO:0000313" key="3">
    <source>
        <dbReference type="EMBL" id="RLU19812.1"/>
    </source>
</evidence>
<evidence type="ECO:0000256" key="2">
    <source>
        <dbReference type="SAM" id="MobiDB-lite"/>
    </source>
</evidence>
<proteinExistence type="predicted"/>
<evidence type="ECO:0000313" key="4">
    <source>
        <dbReference type="Proteomes" id="UP000279307"/>
    </source>
</evidence>
<reference evidence="3 4" key="1">
    <citation type="journal article" date="2018" name="Genome Res.">
        <title>The genomic architecture and molecular evolution of ant odorant receptors.</title>
        <authorList>
            <person name="McKenzie S.K."/>
            <person name="Kronauer D.J.C."/>
        </authorList>
    </citation>
    <scope>NUCLEOTIDE SEQUENCE [LARGE SCALE GENOMIC DNA]</scope>
    <source>
        <strain evidence="3">Clonal line C1</strain>
    </source>
</reference>
<dbReference type="OrthoDB" id="7554073at2759"/>
<keyword evidence="1" id="KW-0175">Coiled coil</keyword>
<dbReference type="AlphaFoldDB" id="A0A3L8DHY8"/>
<dbReference type="Proteomes" id="UP000279307">
    <property type="component" value="Chromosome 8"/>
</dbReference>
<sequence length="171" mass="19086">MSKSGKERLGTAESAGSSDSVAGVKKPSGIDLKIDWIVRSIKETRDEMVCKKEIKLMIKEVVQEELRDIRRELSEMKQKIQGEIVDLGAGGTTQRSYSNIVKEKAKESIIIVKPKVQQGSENTKKVIKEKINIKNIAVRITKMRKGNKGTVVLGCETGEEIETLKTQCKRN</sequence>
<organism evidence="3 4">
    <name type="scientific">Ooceraea biroi</name>
    <name type="common">Clonal raider ant</name>
    <name type="synonym">Cerapachys biroi</name>
    <dbReference type="NCBI Taxonomy" id="2015173"/>
    <lineage>
        <taxon>Eukaryota</taxon>
        <taxon>Metazoa</taxon>
        <taxon>Ecdysozoa</taxon>
        <taxon>Arthropoda</taxon>
        <taxon>Hexapoda</taxon>
        <taxon>Insecta</taxon>
        <taxon>Pterygota</taxon>
        <taxon>Neoptera</taxon>
        <taxon>Endopterygota</taxon>
        <taxon>Hymenoptera</taxon>
        <taxon>Apocrita</taxon>
        <taxon>Aculeata</taxon>
        <taxon>Formicoidea</taxon>
        <taxon>Formicidae</taxon>
        <taxon>Dorylinae</taxon>
        <taxon>Ooceraea</taxon>
    </lineage>
</organism>
<comment type="caution">
    <text evidence="3">The sequence shown here is derived from an EMBL/GenBank/DDBJ whole genome shotgun (WGS) entry which is preliminary data.</text>
</comment>
<gene>
    <name evidence="3" type="ORF">DMN91_008371</name>
</gene>
<accession>A0A3L8DHY8</accession>
<feature type="region of interest" description="Disordered" evidence="2">
    <location>
        <begin position="1"/>
        <end position="24"/>
    </location>
</feature>
<feature type="coiled-coil region" evidence="1">
    <location>
        <begin position="59"/>
        <end position="86"/>
    </location>
</feature>